<dbReference type="AlphaFoldDB" id="A0A016X1U7"/>
<name>A0A016X1U7_9BILA</name>
<accession>A0A016X1U7</accession>
<sequence>MQKGMLNKVVASVGPNNILATAYPRRGQHKAAKAEQKHNKKQPVPMLQSPPRQDGTNDEETDLRSTLRGMEAKMETVTENLTRINTQFRYSIALLEDLAVRVQRVEAHDCGKRTVQPATAHGTTTVVPLQPRPAPQAERAQSPQPNSSGIPATLKCCMFCGGHHKVPDCDRFTTLTARKNRAYELHRCERCLSPTHSVTACLAKLACVYCRCTGRMAEMTKHHTAFCMYQFEK</sequence>
<dbReference type="Proteomes" id="UP000024635">
    <property type="component" value="Unassembled WGS sequence"/>
</dbReference>
<feature type="region of interest" description="Disordered" evidence="1">
    <location>
        <begin position="21"/>
        <end position="63"/>
    </location>
</feature>
<evidence type="ECO:0000313" key="2">
    <source>
        <dbReference type="EMBL" id="EYC45482.1"/>
    </source>
</evidence>
<reference evidence="3" key="1">
    <citation type="journal article" date="2015" name="Nat. Genet.">
        <title>The genome and transcriptome of the zoonotic hookworm Ancylostoma ceylanicum identify infection-specific gene families.</title>
        <authorList>
            <person name="Schwarz E.M."/>
            <person name="Hu Y."/>
            <person name="Antoshechkin I."/>
            <person name="Miller M.M."/>
            <person name="Sternberg P.W."/>
            <person name="Aroian R.V."/>
        </authorList>
    </citation>
    <scope>NUCLEOTIDE SEQUENCE</scope>
    <source>
        <strain evidence="3">HY135</strain>
    </source>
</reference>
<feature type="region of interest" description="Disordered" evidence="1">
    <location>
        <begin position="116"/>
        <end position="147"/>
    </location>
</feature>
<keyword evidence="3" id="KW-1185">Reference proteome</keyword>
<protein>
    <submittedName>
        <fullName evidence="2">Uncharacterized protein</fullName>
    </submittedName>
</protein>
<dbReference type="EMBL" id="JARK01000026">
    <property type="protein sequence ID" value="EYC45482.1"/>
    <property type="molecule type" value="Genomic_DNA"/>
</dbReference>
<organism evidence="2 3">
    <name type="scientific">Ancylostoma ceylanicum</name>
    <dbReference type="NCBI Taxonomy" id="53326"/>
    <lineage>
        <taxon>Eukaryota</taxon>
        <taxon>Metazoa</taxon>
        <taxon>Ecdysozoa</taxon>
        <taxon>Nematoda</taxon>
        <taxon>Chromadorea</taxon>
        <taxon>Rhabditida</taxon>
        <taxon>Rhabditina</taxon>
        <taxon>Rhabditomorpha</taxon>
        <taxon>Strongyloidea</taxon>
        <taxon>Ancylostomatidae</taxon>
        <taxon>Ancylostomatinae</taxon>
        <taxon>Ancylostoma</taxon>
    </lineage>
</organism>
<gene>
    <name evidence="2" type="primary">Acey_s0426.g1255</name>
    <name evidence="2" type="ORF">Y032_0426g1255</name>
</gene>
<evidence type="ECO:0000313" key="3">
    <source>
        <dbReference type="Proteomes" id="UP000024635"/>
    </source>
</evidence>
<evidence type="ECO:0000256" key="1">
    <source>
        <dbReference type="SAM" id="MobiDB-lite"/>
    </source>
</evidence>
<comment type="caution">
    <text evidence="2">The sequence shown here is derived from an EMBL/GenBank/DDBJ whole genome shotgun (WGS) entry which is preliminary data.</text>
</comment>
<proteinExistence type="predicted"/>